<comment type="catalytic activity">
    <reaction evidence="6">
        <text>a secondary aliphatic amine + O2 + H2O = a primary amine + an aldehyde + H2O2</text>
        <dbReference type="Rhea" id="RHEA:26414"/>
        <dbReference type="ChEBI" id="CHEBI:15377"/>
        <dbReference type="ChEBI" id="CHEBI:15379"/>
        <dbReference type="ChEBI" id="CHEBI:16240"/>
        <dbReference type="ChEBI" id="CHEBI:17478"/>
        <dbReference type="ChEBI" id="CHEBI:58855"/>
        <dbReference type="ChEBI" id="CHEBI:65296"/>
        <dbReference type="EC" id="1.4.3.4"/>
    </reaction>
</comment>
<dbReference type="PANTHER" id="PTHR43563">
    <property type="entry name" value="AMINE OXIDASE"/>
    <property type="match status" value="1"/>
</dbReference>
<keyword evidence="9" id="KW-0274">FAD</keyword>
<evidence type="ECO:0000256" key="6">
    <source>
        <dbReference type="ARBA" id="ARBA00048448"/>
    </source>
</evidence>
<comment type="function">
    <text evidence="5">Catalyzes the oxidative deamination of primary and some secondary amines such as neurotransmitters, and exogenous amines including the tertiary amine, neurotoxin 1-methyl-4-phenyl-1,2,3,6-tetrahydropyridine (MPTP), with concomitant reduction of oxygen to hydrogen peroxide and participates in the metabolism of neuroactive and vasoactive amines in the central nervous system and peripheral tissues. Preferentially degrades benzylamine and phenylethylamine.</text>
</comment>
<dbReference type="RefSeq" id="XP_006816682.1">
    <property type="nucleotide sequence ID" value="XM_006816619.1"/>
</dbReference>
<evidence type="ECO:0000256" key="5">
    <source>
        <dbReference type="ARBA" id="ARBA00045409"/>
    </source>
</evidence>
<evidence type="ECO:0000256" key="2">
    <source>
        <dbReference type="ARBA" id="ARBA00004362"/>
    </source>
</evidence>
<dbReference type="SUPFAM" id="SSF54373">
    <property type="entry name" value="FAD-linked reductases, C-terminal domain"/>
    <property type="match status" value="1"/>
</dbReference>
<dbReference type="Gene3D" id="1.10.405.10">
    <property type="entry name" value="Guanine Nucleotide Dissociation Inhibitor, domain 1"/>
    <property type="match status" value="1"/>
</dbReference>
<comment type="catalytic activity">
    <reaction evidence="7">
        <text>benzylamine + O2 + H2O = benzaldehyde + H2O2 + NH4(+)</text>
        <dbReference type="Rhea" id="RHEA:59424"/>
        <dbReference type="ChEBI" id="CHEBI:15377"/>
        <dbReference type="ChEBI" id="CHEBI:15379"/>
        <dbReference type="ChEBI" id="CHEBI:16240"/>
        <dbReference type="ChEBI" id="CHEBI:17169"/>
        <dbReference type="ChEBI" id="CHEBI:28938"/>
        <dbReference type="ChEBI" id="CHEBI:225238"/>
    </reaction>
    <physiologicalReaction direction="left-to-right" evidence="7">
        <dbReference type="Rhea" id="RHEA:59425"/>
    </physiologicalReaction>
</comment>
<protein>
    <recommendedName>
        <fullName evidence="9">Amine oxidase</fullName>
        <ecNumber evidence="9">1.4.3.-</ecNumber>
    </recommendedName>
</protein>
<name>A0ABM0M9J1_SACKO</name>
<comment type="catalytic activity">
    <reaction evidence="8">
        <text>N-acetylputrescine + O2 + H2O = 4-acetamidobutanal + H2O2 + NH4(+)</text>
        <dbReference type="Rhea" id="RHEA:70283"/>
        <dbReference type="ChEBI" id="CHEBI:7386"/>
        <dbReference type="ChEBI" id="CHEBI:15377"/>
        <dbReference type="ChEBI" id="CHEBI:15379"/>
        <dbReference type="ChEBI" id="CHEBI:16240"/>
        <dbReference type="ChEBI" id="CHEBI:28938"/>
        <dbReference type="ChEBI" id="CHEBI:58263"/>
    </reaction>
    <physiologicalReaction direction="left-to-right" evidence="8">
        <dbReference type="Rhea" id="RHEA:70284"/>
    </physiologicalReaction>
</comment>
<accession>A0ABM0M9J1</accession>
<dbReference type="PRINTS" id="PR00757">
    <property type="entry name" value="AMINEOXDASEF"/>
</dbReference>
<dbReference type="InterPro" id="IPR001613">
    <property type="entry name" value="Flavin_amine_oxidase"/>
</dbReference>
<sequence>MSQGTTSDVIVIGAGISGLIAARILKQYGLKVTVLEARDRVGGRTLTLRDESIGYVDLGAMFVGATQYRLAQLLKELGIETYRVTEEESVIIQTVGKRTISNDDMPNWSNPIARMDSNNLFRTIDKLAMQVPPEAPWDCPNAEEWDSMTCTTWFDEMCWTKVTRAYADIFVRINFAVESRDLSFLYFLWYIRCAGGVLQVHLVEGGAQEQKIVGGAQQISEKLAKIIGIENVVLSRAVVKLEQGNNEVIVTTSDWGVYKGSYVVCALPQNLLNRVEFAPPLPSVRIQFMFKQTNAFVDPSFLNGDWGRKLCGETKEKRKAVLCQEYAKSLNSTEALNPINYVEFDWTGEQYSGGCYVCAYPPGVLTRYAKELRNPIGRVYFAGTETASSWTGYMDGAIQAGDRAAKEVISCLHLSTLWCF</sequence>
<dbReference type="GeneID" id="100368936"/>
<comment type="similarity">
    <text evidence="3 9">Belongs to the flavin monoamine oxidase family.</text>
</comment>
<dbReference type="EC" id="1.4.3.-" evidence="9"/>
<dbReference type="Gene3D" id="3.50.50.60">
    <property type="entry name" value="FAD/NAD(P)-binding domain"/>
    <property type="match status" value="3"/>
</dbReference>
<comment type="subcellular location">
    <subcellularLocation>
        <location evidence="2">Mitochondrion outer membrane</location>
        <topology evidence="2">Single-pass type IV membrane protein</topology>
        <orientation evidence="2">Cytoplasmic side</orientation>
    </subcellularLocation>
</comment>
<evidence type="ECO:0000313" key="12">
    <source>
        <dbReference type="RefSeq" id="XP_006816682.1"/>
    </source>
</evidence>
<organism evidence="11 12">
    <name type="scientific">Saccoglossus kowalevskii</name>
    <name type="common">Acorn worm</name>
    <dbReference type="NCBI Taxonomy" id="10224"/>
    <lineage>
        <taxon>Eukaryota</taxon>
        <taxon>Metazoa</taxon>
        <taxon>Hemichordata</taxon>
        <taxon>Enteropneusta</taxon>
        <taxon>Harrimaniidae</taxon>
        <taxon>Saccoglossus</taxon>
    </lineage>
</organism>
<evidence type="ECO:0000256" key="7">
    <source>
        <dbReference type="ARBA" id="ARBA00049354"/>
    </source>
</evidence>
<feature type="domain" description="Amine oxidase" evidence="10">
    <location>
        <begin position="16"/>
        <end position="283"/>
    </location>
</feature>
<dbReference type="InterPro" id="IPR050703">
    <property type="entry name" value="Flavin_MAO"/>
</dbReference>
<dbReference type="PANTHER" id="PTHR43563:SF1">
    <property type="entry name" value="AMINE OXIDASE [FLAVIN-CONTAINING] B"/>
    <property type="match status" value="1"/>
</dbReference>
<evidence type="ECO:0000256" key="1">
    <source>
        <dbReference type="ARBA" id="ARBA00001974"/>
    </source>
</evidence>
<reference evidence="12" key="1">
    <citation type="submission" date="2025-08" db="UniProtKB">
        <authorList>
            <consortium name="RefSeq"/>
        </authorList>
    </citation>
    <scope>IDENTIFICATION</scope>
    <source>
        <tissue evidence="12">Testes</tissue>
    </source>
</reference>
<dbReference type="InterPro" id="IPR036188">
    <property type="entry name" value="FAD/NAD-bd_sf"/>
</dbReference>
<dbReference type="Pfam" id="PF01593">
    <property type="entry name" value="Amino_oxidase"/>
    <property type="match status" value="2"/>
</dbReference>
<keyword evidence="4 9" id="KW-0560">Oxidoreductase</keyword>
<dbReference type="InterPro" id="IPR002937">
    <property type="entry name" value="Amino_oxidase"/>
</dbReference>
<gene>
    <name evidence="12" type="primary">LOC100368936</name>
</gene>
<evidence type="ECO:0000256" key="3">
    <source>
        <dbReference type="ARBA" id="ARBA00005995"/>
    </source>
</evidence>
<dbReference type="Gene3D" id="3.90.660.10">
    <property type="match status" value="1"/>
</dbReference>
<keyword evidence="9" id="KW-0285">Flavoprotein</keyword>
<evidence type="ECO:0000256" key="4">
    <source>
        <dbReference type="ARBA" id="ARBA00023002"/>
    </source>
</evidence>
<comment type="cofactor">
    <cofactor evidence="1 9">
        <name>FAD</name>
        <dbReference type="ChEBI" id="CHEBI:57692"/>
    </cofactor>
</comment>
<feature type="domain" description="Amine oxidase" evidence="10">
    <location>
        <begin position="300"/>
        <end position="409"/>
    </location>
</feature>
<evidence type="ECO:0000313" key="11">
    <source>
        <dbReference type="Proteomes" id="UP000694865"/>
    </source>
</evidence>
<evidence type="ECO:0000256" key="9">
    <source>
        <dbReference type="RuleBase" id="RU362067"/>
    </source>
</evidence>
<proteinExistence type="inferred from homology"/>
<evidence type="ECO:0000259" key="10">
    <source>
        <dbReference type="Pfam" id="PF01593"/>
    </source>
</evidence>
<dbReference type="Proteomes" id="UP000694865">
    <property type="component" value="Unplaced"/>
</dbReference>
<evidence type="ECO:0000256" key="8">
    <source>
        <dbReference type="ARBA" id="ARBA00049430"/>
    </source>
</evidence>
<dbReference type="SUPFAM" id="SSF51905">
    <property type="entry name" value="FAD/NAD(P)-binding domain"/>
    <property type="match status" value="1"/>
</dbReference>
<keyword evidence="11" id="KW-1185">Reference proteome</keyword>